<dbReference type="Proteomes" id="UP000826725">
    <property type="component" value="Chromosome"/>
</dbReference>
<evidence type="ECO:0000313" key="2">
    <source>
        <dbReference type="Proteomes" id="UP000826725"/>
    </source>
</evidence>
<reference evidence="1" key="1">
    <citation type="submission" date="2020-09" db="EMBL/GenBank/DDBJ databases">
        <title>Desulfogranum mesoprofundum gen. nov., sp. nov., a novel mesophilic, sulfate-reducing chemolithoautotroph isolated from a deep-sea hydrothermal vent chimney in the Suiyo Seamount.</title>
        <authorList>
            <person name="Hashimoto Y."/>
            <person name="Nakagawa S."/>
        </authorList>
    </citation>
    <scope>NUCLEOTIDE SEQUENCE</scope>
    <source>
        <strain evidence="1">KT2</strain>
    </source>
</reference>
<organism evidence="1 2">
    <name type="scientific">Desulfomarina profundi</name>
    <dbReference type="NCBI Taxonomy" id="2772557"/>
    <lineage>
        <taxon>Bacteria</taxon>
        <taxon>Pseudomonadati</taxon>
        <taxon>Thermodesulfobacteriota</taxon>
        <taxon>Desulfobulbia</taxon>
        <taxon>Desulfobulbales</taxon>
        <taxon>Desulfobulbaceae</taxon>
        <taxon>Desulfomarina</taxon>
    </lineage>
</organism>
<evidence type="ECO:0000313" key="1">
    <source>
        <dbReference type="EMBL" id="BCL61859.1"/>
    </source>
</evidence>
<proteinExistence type="predicted"/>
<dbReference type="RefSeq" id="WP_228854274.1">
    <property type="nucleotide sequence ID" value="NZ_AP024086.1"/>
</dbReference>
<protein>
    <submittedName>
        <fullName evidence="1">Uncharacterized protein</fullName>
    </submittedName>
</protein>
<dbReference type="AlphaFoldDB" id="A0A8D5FP80"/>
<dbReference type="EMBL" id="AP024086">
    <property type="protein sequence ID" value="BCL61859.1"/>
    <property type="molecule type" value="Genomic_DNA"/>
</dbReference>
<keyword evidence="2" id="KW-1185">Reference proteome</keyword>
<dbReference type="KEGG" id="dbk:DGMP_25520"/>
<gene>
    <name evidence="1" type="ORF">DGMP_25520</name>
</gene>
<name>A0A8D5FP80_9BACT</name>
<accession>A0A8D5FP80</accession>
<sequence>MVRQAGGIVKKIIENTQFEKLFVGDNGGRPVFWPAPAIFDLAANRGIRLLPGSDPLPLAEEEQRAGSYGGAVSGECTVETPFADLKTILADQNVQITPFGNKQGVVRFFKTQIALRMP</sequence>